<accession>A0ABP8V8Y3</accession>
<evidence type="ECO:0000313" key="3">
    <source>
        <dbReference type="Proteomes" id="UP001500604"/>
    </source>
</evidence>
<evidence type="ECO:0000259" key="1">
    <source>
        <dbReference type="Pfam" id="PF13511"/>
    </source>
</evidence>
<name>A0ABP8V8Y3_9GAMM</name>
<gene>
    <name evidence="2" type="ORF">GCM10023116_50120</name>
</gene>
<dbReference type="Pfam" id="PF13511">
    <property type="entry name" value="DUF4124"/>
    <property type="match status" value="1"/>
</dbReference>
<protein>
    <recommendedName>
        <fullName evidence="1">DUF4124 domain-containing protein</fullName>
    </recommendedName>
</protein>
<organism evidence="2 3">
    <name type="scientific">Kistimonas scapharcae</name>
    <dbReference type="NCBI Taxonomy" id="1036133"/>
    <lineage>
        <taxon>Bacteria</taxon>
        <taxon>Pseudomonadati</taxon>
        <taxon>Pseudomonadota</taxon>
        <taxon>Gammaproteobacteria</taxon>
        <taxon>Oceanospirillales</taxon>
        <taxon>Endozoicomonadaceae</taxon>
        <taxon>Kistimonas</taxon>
    </lineage>
</organism>
<dbReference type="EMBL" id="BAABFL010000480">
    <property type="protein sequence ID" value="GAA4652728.1"/>
    <property type="molecule type" value="Genomic_DNA"/>
</dbReference>
<sequence>MIFFSPIHRTPTMTVRQLPWLVLLSVLLSPFAHGEVYRWKDSNGVIHFTDKPVSQSQAVKTTTRSLSAEEWLQAIQGSWKRTGSTPTQQELALKVLTFFEDIPAEYNFPEKVVETLTIADTNVILEGTAYSTNQGVGRESTYHAEGRLSLDEGSGKEGRFLFQRGRNPYMEDFTLLLLLNLLDRQDMKGTEAIQLQLDGDRMSVTITPPDSVGVSRFTIRYQRLKP</sequence>
<feature type="domain" description="DUF4124" evidence="1">
    <location>
        <begin position="23"/>
        <end position="61"/>
    </location>
</feature>
<comment type="caution">
    <text evidence="2">The sequence shown here is derived from an EMBL/GenBank/DDBJ whole genome shotgun (WGS) entry which is preliminary data.</text>
</comment>
<evidence type="ECO:0000313" key="2">
    <source>
        <dbReference type="EMBL" id="GAA4652728.1"/>
    </source>
</evidence>
<reference evidence="3" key="1">
    <citation type="journal article" date="2019" name="Int. J. Syst. Evol. Microbiol.">
        <title>The Global Catalogue of Microorganisms (GCM) 10K type strain sequencing project: providing services to taxonomists for standard genome sequencing and annotation.</title>
        <authorList>
            <consortium name="The Broad Institute Genomics Platform"/>
            <consortium name="The Broad Institute Genome Sequencing Center for Infectious Disease"/>
            <person name="Wu L."/>
            <person name="Ma J."/>
        </authorList>
    </citation>
    <scope>NUCLEOTIDE SEQUENCE [LARGE SCALE GENOMIC DNA]</scope>
    <source>
        <strain evidence="3">JCM 17805</strain>
    </source>
</reference>
<dbReference type="InterPro" id="IPR025392">
    <property type="entry name" value="DUF4124"/>
</dbReference>
<dbReference type="Proteomes" id="UP001500604">
    <property type="component" value="Unassembled WGS sequence"/>
</dbReference>
<proteinExistence type="predicted"/>
<keyword evidence="3" id="KW-1185">Reference proteome</keyword>